<evidence type="ECO:0000256" key="6">
    <source>
        <dbReference type="SAM" id="Phobius"/>
    </source>
</evidence>
<protein>
    <submittedName>
        <fullName evidence="7">Uncharacterized protein</fullName>
    </submittedName>
</protein>
<reference evidence="7 8" key="1">
    <citation type="journal article" date="2011" name="Genome Res.">
        <title>Phylogeny-wide analysis of social amoeba genomes highlights ancient origins for complex intercellular communication.</title>
        <authorList>
            <person name="Heidel A.J."/>
            <person name="Lawal H.M."/>
            <person name="Felder M."/>
            <person name="Schilde C."/>
            <person name="Helps N.R."/>
            <person name="Tunggal B."/>
            <person name="Rivero F."/>
            <person name="John U."/>
            <person name="Schleicher M."/>
            <person name="Eichinger L."/>
            <person name="Platzer M."/>
            <person name="Noegel A.A."/>
            <person name="Schaap P."/>
            <person name="Gloeckner G."/>
        </authorList>
    </citation>
    <scope>NUCLEOTIDE SEQUENCE [LARGE SCALE GENOMIC DNA]</scope>
    <source>
        <strain evidence="8">ATCC 26659 / Pp 5 / PN500</strain>
    </source>
</reference>
<feature type="transmembrane region" description="Helical" evidence="6">
    <location>
        <begin position="89"/>
        <end position="108"/>
    </location>
</feature>
<gene>
    <name evidence="7" type="ORF">PPL_07338</name>
</gene>
<keyword evidence="3 6" id="KW-1133">Transmembrane helix</keyword>
<comment type="subcellular location">
    <subcellularLocation>
        <location evidence="1">Membrane</location>
        <topology evidence="1">Multi-pass membrane protein</topology>
    </subcellularLocation>
</comment>
<evidence type="ECO:0000313" key="7">
    <source>
        <dbReference type="EMBL" id="EFA80502.1"/>
    </source>
</evidence>
<comment type="caution">
    <text evidence="7">The sequence shown here is derived from an EMBL/GenBank/DDBJ whole genome shotgun (WGS) entry which is preliminary data.</text>
</comment>
<evidence type="ECO:0000313" key="8">
    <source>
        <dbReference type="Proteomes" id="UP000001396"/>
    </source>
</evidence>
<feature type="region of interest" description="Disordered" evidence="5">
    <location>
        <begin position="121"/>
        <end position="141"/>
    </location>
</feature>
<keyword evidence="8" id="KW-1185">Reference proteome</keyword>
<accession>D3BF21</accession>
<proteinExistence type="predicted"/>
<evidence type="ECO:0000256" key="3">
    <source>
        <dbReference type="ARBA" id="ARBA00022989"/>
    </source>
</evidence>
<dbReference type="GeneID" id="31362819"/>
<dbReference type="InterPro" id="IPR051415">
    <property type="entry name" value="LAAT-1"/>
</dbReference>
<name>D3BF21_HETP5</name>
<dbReference type="InParanoid" id="D3BF21"/>
<evidence type="ECO:0000256" key="1">
    <source>
        <dbReference type="ARBA" id="ARBA00004141"/>
    </source>
</evidence>
<keyword evidence="4 6" id="KW-0472">Membrane</keyword>
<dbReference type="InterPro" id="IPR006603">
    <property type="entry name" value="PQ-loop_rpt"/>
</dbReference>
<evidence type="ECO:0000256" key="4">
    <source>
        <dbReference type="ARBA" id="ARBA00023136"/>
    </source>
</evidence>
<dbReference type="RefSeq" id="XP_020432622.1">
    <property type="nucleotide sequence ID" value="XM_020578174.1"/>
</dbReference>
<evidence type="ECO:0000256" key="5">
    <source>
        <dbReference type="SAM" id="MobiDB-lite"/>
    </source>
</evidence>
<dbReference type="Proteomes" id="UP000001396">
    <property type="component" value="Unassembled WGS sequence"/>
</dbReference>
<organism evidence="7 8">
    <name type="scientific">Heterostelium pallidum (strain ATCC 26659 / Pp 5 / PN500)</name>
    <name type="common">Cellular slime mold</name>
    <name type="synonym">Polysphondylium pallidum</name>
    <dbReference type="NCBI Taxonomy" id="670386"/>
    <lineage>
        <taxon>Eukaryota</taxon>
        <taxon>Amoebozoa</taxon>
        <taxon>Evosea</taxon>
        <taxon>Eumycetozoa</taxon>
        <taxon>Dictyostelia</taxon>
        <taxon>Acytosteliales</taxon>
        <taxon>Acytosteliaceae</taxon>
        <taxon>Heterostelium</taxon>
    </lineage>
</organism>
<feature type="transmembrane region" description="Helical" evidence="6">
    <location>
        <begin position="6"/>
        <end position="24"/>
    </location>
</feature>
<dbReference type="EMBL" id="ADBJ01000031">
    <property type="protein sequence ID" value="EFA80502.1"/>
    <property type="molecule type" value="Genomic_DNA"/>
</dbReference>
<dbReference type="PANTHER" id="PTHR16201">
    <property type="entry name" value="SEVEN TRANSMEMBRANE PROTEIN 1-RELATED"/>
    <property type="match status" value="1"/>
</dbReference>
<feature type="transmembrane region" description="Helical" evidence="6">
    <location>
        <begin position="59"/>
        <end position="77"/>
    </location>
</feature>
<dbReference type="Pfam" id="PF04193">
    <property type="entry name" value="PQ-loop"/>
    <property type="match status" value="1"/>
</dbReference>
<keyword evidence="2 6" id="KW-0812">Transmembrane</keyword>
<sequence>MDNKIVSNLFGIAGAILWSIQLVPQSKKSADNLSPLCFLSWYICGIFLGTYLLFERDTIALIIQIFAFTFFCLALLFQIMHYQKKKPLMSLASIFIAAIILSVVRNAMKYENFKDDIEMSDTTTGAKGDADNKEDNEDSEKAALNTQYNTFADPALFKPLSSSNDKNELNEMAKPNITTSLIRSSYIISHSAQVQEFDHIVPDSESDSEEATLKQNIILNQTSSLFGRAVN</sequence>
<dbReference type="AlphaFoldDB" id="D3BF21"/>
<dbReference type="PANTHER" id="PTHR16201:SF37">
    <property type="entry name" value="PQ-LOOP REPEAT-CONTAINING PROTEIN"/>
    <property type="match status" value="1"/>
</dbReference>
<dbReference type="Gene3D" id="1.20.1280.290">
    <property type="match status" value="1"/>
</dbReference>
<feature type="transmembrane region" description="Helical" evidence="6">
    <location>
        <begin position="36"/>
        <end position="53"/>
    </location>
</feature>
<evidence type="ECO:0000256" key="2">
    <source>
        <dbReference type="ARBA" id="ARBA00022692"/>
    </source>
</evidence>
<dbReference type="GO" id="GO:0016020">
    <property type="term" value="C:membrane"/>
    <property type="evidence" value="ECO:0007669"/>
    <property type="project" value="UniProtKB-SubCell"/>
</dbReference>